<dbReference type="InterPro" id="IPR036390">
    <property type="entry name" value="WH_DNA-bd_sf"/>
</dbReference>
<dbReference type="InterPro" id="IPR011991">
    <property type="entry name" value="ArsR-like_HTH"/>
</dbReference>
<evidence type="ECO:0000256" key="3">
    <source>
        <dbReference type="ARBA" id="ARBA00023163"/>
    </source>
</evidence>
<dbReference type="CDD" id="cd00090">
    <property type="entry name" value="HTH_ARSR"/>
    <property type="match status" value="1"/>
</dbReference>
<dbReference type="InterPro" id="IPR018334">
    <property type="entry name" value="ArsR_HTH"/>
</dbReference>
<evidence type="ECO:0000259" key="4">
    <source>
        <dbReference type="PROSITE" id="PS50987"/>
    </source>
</evidence>
<protein>
    <recommendedName>
        <fullName evidence="4">HTH arsR-type domain-containing protein</fullName>
    </recommendedName>
</protein>
<accession>A0A6J4KCK7</accession>
<sequence>MKLKHFNLPFAENLFKAFSDESRMRILHLVYRNGEMCISDLEQVLDFTQAKTSRHLVYLKNAGLVGFKKTDQWVYYSIKDEVSDVIGQLLGYLGRDPVLLNDLETYRILYSNRELAICKLHQQRQRRSMV</sequence>
<dbReference type="InterPro" id="IPR051081">
    <property type="entry name" value="HTH_MetalResp_TranReg"/>
</dbReference>
<gene>
    <name evidence="5" type="ORF">AVDCRST_MAG56-5565</name>
</gene>
<dbReference type="PANTHER" id="PTHR33154">
    <property type="entry name" value="TRANSCRIPTIONAL REGULATOR, ARSR FAMILY"/>
    <property type="match status" value="1"/>
</dbReference>
<dbReference type="InterPro" id="IPR001845">
    <property type="entry name" value="HTH_ArsR_DNA-bd_dom"/>
</dbReference>
<dbReference type="PROSITE" id="PS00846">
    <property type="entry name" value="HTH_ARSR_1"/>
    <property type="match status" value="1"/>
</dbReference>
<dbReference type="Pfam" id="PF01022">
    <property type="entry name" value="HTH_5"/>
    <property type="match status" value="1"/>
</dbReference>
<dbReference type="PRINTS" id="PR00778">
    <property type="entry name" value="HTHARSR"/>
</dbReference>
<dbReference type="InterPro" id="IPR036388">
    <property type="entry name" value="WH-like_DNA-bd_sf"/>
</dbReference>
<evidence type="ECO:0000256" key="1">
    <source>
        <dbReference type="ARBA" id="ARBA00023015"/>
    </source>
</evidence>
<dbReference type="Gene3D" id="1.10.10.10">
    <property type="entry name" value="Winged helix-like DNA-binding domain superfamily/Winged helix DNA-binding domain"/>
    <property type="match status" value="1"/>
</dbReference>
<evidence type="ECO:0000313" key="5">
    <source>
        <dbReference type="EMBL" id="CAA9301608.1"/>
    </source>
</evidence>
<dbReference type="GO" id="GO:0003700">
    <property type="term" value="F:DNA-binding transcription factor activity"/>
    <property type="evidence" value="ECO:0007669"/>
    <property type="project" value="InterPro"/>
</dbReference>
<dbReference type="SUPFAM" id="SSF46785">
    <property type="entry name" value="Winged helix' DNA-binding domain"/>
    <property type="match status" value="1"/>
</dbReference>
<dbReference type="SMART" id="SM00418">
    <property type="entry name" value="HTH_ARSR"/>
    <property type="match status" value="1"/>
</dbReference>
<dbReference type="GO" id="GO:0003677">
    <property type="term" value="F:DNA binding"/>
    <property type="evidence" value="ECO:0007669"/>
    <property type="project" value="UniProtKB-KW"/>
</dbReference>
<name>A0A6J4KCK7_9SPHI</name>
<dbReference type="PROSITE" id="PS50987">
    <property type="entry name" value="HTH_ARSR_2"/>
    <property type="match status" value="1"/>
</dbReference>
<dbReference type="PANTHER" id="PTHR33154:SF18">
    <property type="entry name" value="ARSENICAL RESISTANCE OPERON REPRESSOR"/>
    <property type="match status" value="1"/>
</dbReference>
<organism evidence="5">
    <name type="scientific">uncultured Cytophagales bacterium</name>
    <dbReference type="NCBI Taxonomy" id="158755"/>
    <lineage>
        <taxon>Bacteria</taxon>
        <taxon>Pseudomonadati</taxon>
        <taxon>Bacteroidota</taxon>
        <taxon>Sphingobacteriia</taxon>
        <taxon>Sphingobacteriales</taxon>
        <taxon>environmental samples</taxon>
    </lineage>
</organism>
<dbReference type="AlphaFoldDB" id="A0A6J4KCK7"/>
<dbReference type="EMBL" id="CADCTQ010000454">
    <property type="protein sequence ID" value="CAA9301608.1"/>
    <property type="molecule type" value="Genomic_DNA"/>
</dbReference>
<reference evidence="5" key="1">
    <citation type="submission" date="2020-02" db="EMBL/GenBank/DDBJ databases">
        <authorList>
            <person name="Meier V. D."/>
        </authorList>
    </citation>
    <scope>NUCLEOTIDE SEQUENCE</scope>
    <source>
        <strain evidence="5">AVDCRST_MAG56</strain>
    </source>
</reference>
<feature type="domain" description="HTH arsR-type" evidence="4">
    <location>
        <begin position="3"/>
        <end position="97"/>
    </location>
</feature>
<keyword evidence="1" id="KW-0805">Transcription regulation</keyword>
<dbReference type="NCBIfam" id="NF033788">
    <property type="entry name" value="HTH_metalloreg"/>
    <property type="match status" value="1"/>
</dbReference>
<proteinExistence type="predicted"/>
<keyword evidence="2" id="KW-0238">DNA-binding</keyword>
<evidence type="ECO:0000256" key="2">
    <source>
        <dbReference type="ARBA" id="ARBA00023125"/>
    </source>
</evidence>
<keyword evidence="3" id="KW-0804">Transcription</keyword>